<proteinExistence type="predicted"/>
<dbReference type="RefSeq" id="XP_067918163.1">
    <property type="nucleotide sequence ID" value="XM_068069860.1"/>
</dbReference>
<reference evidence="1 2" key="1">
    <citation type="journal article" date="2017" name="Int. J. Parasitol.">
        <title>The genome of the protozoan parasite Cystoisospora suis and a reverse vaccinology approach to identify vaccine candidates.</title>
        <authorList>
            <person name="Palmieri N."/>
            <person name="Shrestha A."/>
            <person name="Ruttkowski B."/>
            <person name="Beck T."/>
            <person name="Vogl C."/>
            <person name="Tomley F."/>
            <person name="Blake D.P."/>
            <person name="Joachim A."/>
        </authorList>
    </citation>
    <scope>NUCLEOTIDE SEQUENCE [LARGE SCALE GENOMIC DNA]</scope>
    <source>
        <strain evidence="1 2">Wien I</strain>
    </source>
</reference>
<evidence type="ECO:0000313" key="1">
    <source>
        <dbReference type="EMBL" id="PHJ16434.1"/>
    </source>
</evidence>
<dbReference type="VEuPathDB" id="ToxoDB:CSUI_009751"/>
<accession>A0A2C6KJ48</accession>
<evidence type="ECO:0000313" key="2">
    <source>
        <dbReference type="Proteomes" id="UP000221165"/>
    </source>
</evidence>
<keyword evidence="2" id="KW-1185">Reference proteome</keyword>
<feature type="non-terminal residue" evidence="1">
    <location>
        <position position="1"/>
    </location>
</feature>
<protein>
    <submittedName>
        <fullName evidence="1">Uncharacterized protein</fullName>
    </submittedName>
</protein>
<dbReference type="GeneID" id="94433071"/>
<dbReference type="AlphaFoldDB" id="A0A2C6KJ48"/>
<gene>
    <name evidence="1" type="ORF">CSUI_009751</name>
</gene>
<name>A0A2C6KJ48_9APIC</name>
<dbReference type="Proteomes" id="UP000221165">
    <property type="component" value="Unassembled WGS sequence"/>
</dbReference>
<sequence length="66" mass="7165">GPLYCCQSNMDLPNVIGFVLAQGALEQAMRLFSLTTTAAKCESRGYEEERPRYGRFSETAATLSGG</sequence>
<organism evidence="1 2">
    <name type="scientific">Cystoisospora suis</name>
    <dbReference type="NCBI Taxonomy" id="483139"/>
    <lineage>
        <taxon>Eukaryota</taxon>
        <taxon>Sar</taxon>
        <taxon>Alveolata</taxon>
        <taxon>Apicomplexa</taxon>
        <taxon>Conoidasida</taxon>
        <taxon>Coccidia</taxon>
        <taxon>Eucoccidiorida</taxon>
        <taxon>Eimeriorina</taxon>
        <taxon>Sarcocystidae</taxon>
        <taxon>Cystoisospora</taxon>
    </lineage>
</organism>
<comment type="caution">
    <text evidence="1">The sequence shown here is derived from an EMBL/GenBank/DDBJ whole genome shotgun (WGS) entry which is preliminary data.</text>
</comment>
<dbReference type="EMBL" id="MIGC01005967">
    <property type="protein sequence ID" value="PHJ16434.1"/>
    <property type="molecule type" value="Genomic_DNA"/>
</dbReference>